<dbReference type="OrthoDB" id="9939941at2"/>
<proteinExistence type="predicted"/>
<evidence type="ECO:0000313" key="3">
    <source>
        <dbReference type="Proteomes" id="UP000037848"/>
    </source>
</evidence>
<dbReference type="RefSeq" id="WP_054204868.1">
    <property type="nucleotide sequence ID" value="NZ_LHPH01000014.1"/>
</dbReference>
<sequence>MKNLIKKTLSALIITAAFTSSATMAAGKPELVMQQLSSAHLPKSITQYSHTKEQAFQSSLSTKLDMSLEKSMSDIHKKINKELSDKLDNL</sequence>
<accession>A0A0N1EMQ9</accession>
<keyword evidence="1" id="KW-0732">Signal</keyword>
<dbReference type="AlphaFoldDB" id="A0A0N1EMQ9"/>
<reference evidence="2 3" key="1">
    <citation type="submission" date="2015-08" db="EMBL/GenBank/DDBJ databases">
        <title>Draft Genome Sequence of Pseudoalteromonas porphyrae UCD-SED14.</title>
        <authorList>
            <person name="Coil D.A."/>
            <person name="Jospin G."/>
            <person name="Lee R.D."/>
            <person name="Eisen J.A."/>
        </authorList>
    </citation>
    <scope>NUCLEOTIDE SEQUENCE [LARGE SCALE GENOMIC DNA]</scope>
    <source>
        <strain evidence="2 3">UCD-SED14</strain>
    </source>
</reference>
<evidence type="ECO:0000256" key="1">
    <source>
        <dbReference type="SAM" id="SignalP"/>
    </source>
</evidence>
<protein>
    <submittedName>
        <fullName evidence="2">Uncharacterized protein</fullName>
    </submittedName>
</protein>
<evidence type="ECO:0000313" key="2">
    <source>
        <dbReference type="EMBL" id="KPH62182.1"/>
    </source>
</evidence>
<comment type="caution">
    <text evidence="2">The sequence shown here is derived from an EMBL/GenBank/DDBJ whole genome shotgun (WGS) entry which is preliminary data.</text>
</comment>
<dbReference type="PATRIC" id="fig|187330.3.peg.998"/>
<feature type="signal peptide" evidence="1">
    <location>
        <begin position="1"/>
        <end position="25"/>
    </location>
</feature>
<keyword evidence="3" id="KW-1185">Reference proteome</keyword>
<dbReference type="Proteomes" id="UP000037848">
    <property type="component" value="Unassembled WGS sequence"/>
</dbReference>
<feature type="chain" id="PRO_5005870428" evidence="1">
    <location>
        <begin position="26"/>
        <end position="90"/>
    </location>
</feature>
<dbReference type="EMBL" id="LHPH01000014">
    <property type="protein sequence ID" value="KPH62182.1"/>
    <property type="molecule type" value="Genomic_DNA"/>
</dbReference>
<organism evidence="2 3">
    <name type="scientific">Pseudoalteromonas porphyrae</name>
    <dbReference type="NCBI Taxonomy" id="187330"/>
    <lineage>
        <taxon>Bacteria</taxon>
        <taxon>Pseudomonadati</taxon>
        <taxon>Pseudomonadota</taxon>
        <taxon>Gammaproteobacteria</taxon>
        <taxon>Alteromonadales</taxon>
        <taxon>Pseudoalteromonadaceae</taxon>
        <taxon>Pseudoalteromonas</taxon>
    </lineage>
</organism>
<name>A0A0N1EMQ9_9GAMM</name>
<gene>
    <name evidence="2" type="ORF">ADS77_12850</name>
</gene>